<feature type="compositionally biased region" description="Basic and acidic residues" evidence="1">
    <location>
        <begin position="257"/>
        <end position="284"/>
    </location>
</feature>
<sequence length="538" mass="57378">MAPVLHAAHSCAKPCSPFPAEDDRSIASRGEEEGVLGKKTRDQTLQTPERFSPSALLPSFFSPPAFLHKRSRAPPIGRRTHFTKRRKAEEERKAGSPSGEREKRPSARASQRGSRQAGGRAGWQASEWSCLRGGRRAFSSTFASFPLRAAEAAATAGCSQAPAPRLASSAWCTGRPRRGGSSRPATVPFLFFFSGRPLATPCRRRGQHKRRPSSRSLHAAPLSQLFFLGLCRVGQPGSAAPSEKSGSSGSPAALPHGDPRVSQRHGQGQEHGDVSAGDRGRRSGGEGVAARRSGKGPRSASGAQLPSPLPPPGSRGGIGAPQPRPERQAGPAGAKLLFFSRSSLSGCENNGEEEEGREGGMVCREGLQVRLELSRLARRRGGGTRPAGPSSPAPRLRDALRYPGALLADSPLKDVVCPEGSAGSVKTSAETGGGMRRSPDVSPRRLSDISPQLRQLKYLVVDEAIKEDMKWRSVEDLTSASVGLTSIEERILRITGYYGYQPWATSYKSKCLVSAFLLHSSIHHSLSLSLQLSVSSLS</sequence>
<organism evidence="2 3">
    <name type="scientific">Crotalus adamanteus</name>
    <name type="common">Eastern diamondback rattlesnake</name>
    <dbReference type="NCBI Taxonomy" id="8729"/>
    <lineage>
        <taxon>Eukaryota</taxon>
        <taxon>Metazoa</taxon>
        <taxon>Chordata</taxon>
        <taxon>Craniata</taxon>
        <taxon>Vertebrata</taxon>
        <taxon>Euteleostomi</taxon>
        <taxon>Lepidosauria</taxon>
        <taxon>Squamata</taxon>
        <taxon>Bifurcata</taxon>
        <taxon>Unidentata</taxon>
        <taxon>Episquamata</taxon>
        <taxon>Toxicofera</taxon>
        <taxon>Serpentes</taxon>
        <taxon>Colubroidea</taxon>
        <taxon>Viperidae</taxon>
        <taxon>Crotalinae</taxon>
        <taxon>Crotalus</taxon>
    </lineage>
</organism>
<gene>
    <name evidence="2" type="ORF">NXF25_002963</name>
</gene>
<proteinExistence type="predicted"/>
<evidence type="ECO:0000256" key="1">
    <source>
        <dbReference type="SAM" id="MobiDB-lite"/>
    </source>
</evidence>
<dbReference type="Proteomes" id="UP001474421">
    <property type="component" value="Unassembled WGS sequence"/>
</dbReference>
<protein>
    <submittedName>
        <fullName evidence="2">Thiamine transporter SLC35F3</fullName>
    </submittedName>
</protein>
<accession>A0AAW1CBW7</accession>
<keyword evidence="3" id="KW-1185">Reference proteome</keyword>
<feature type="compositionally biased region" description="Basic and acidic residues" evidence="1">
    <location>
        <begin position="21"/>
        <end position="42"/>
    </location>
</feature>
<feature type="compositionally biased region" description="Basic and acidic residues" evidence="1">
    <location>
        <begin position="87"/>
        <end position="105"/>
    </location>
</feature>
<dbReference type="AlphaFoldDB" id="A0AAW1CBW7"/>
<reference evidence="2 3" key="1">
    <citation type="journal article" date="2024" name="Proc. Natl. Acad. Sci. U.S.A.">
        <title>The genetic regulatory architecture and epigenomic basis for age-related changes in rattlesnake venom.</title>
        <authorList>
            <person name="Hogan M.P."/>
            <person name="Holding M.L."/>
            <person name="Nystrom G.S."/>
            <person name="Colston T.J."/>
            <person name="Bartlett D.A."/>
            <person name="Mason A.J."/>
            <person name="Ellsworth S.A."/>
            <person name="Rautsaw R.M."/>
            <person name="Lawrence K.C."/>
            <person name="Strickland J.L."/>
            <person name="He B."/>
            <person name="Fraser P."/>
            <person name="Margres M.J."/>
            <person name="Gilbert D.M."/>
            <person name="Gibbs H.L."/>
            <person name="Parkinson C.L."/>
            <person name="Rokyta D.R."/>
        </authorList>
    </citation>
    <scope>NUCLEOTIDE SEQUENCE [LARGE SCALE GENOMIC DNA]</scope>
    <source>
        <strain evidence="2">DRR0105</strain>
    </source>
</reference>
<feature type="region of interest" description="Disordered" evidence="1">
    <location>
        <begin position="1"/>
        <end position="125"/>
    </location>
</feature>
<feature type="compositionally biased region" description="Low complexity" evidence="1">
    <location>
        <begin position="51"/>
        <end position="66"/>
    </location>
</feature>
<feature type="region of interest" description="Disordered" evidence="1">
    <location>
        <begin position="236"/>
        <end position="330"/>
    </location>
</feature>
<dbReference type="EMBL" id="JAOTOJ010000001">
    <property type="protein sequence ID" value="KAK9411788.1"/>
    <property type="molecule type" value="Genomic_DNA"/>
</dbReference>
<feature type="compositionally biased region" description="Low complexity" evidence="1">
    <location>
        <begin position="107"/>
        <end position="125"/>
    </location>
</feature>
<comment type="caution">
    <text evidence="2">The sequence shown here is derived from an EMBL/GenBank/DDBJ whole genome shotgun (WGS) entry which is preliminary data.</text>
</comment>
<evidence type="ECO:0000313" key="3">
    <source>
        <dbReference type="Proteomes" id="UP001474421"/>
    </source>
</evidence>
<feature type="compositionally biased region" description="Basic and acidic residues" evidence="1">
    <location>
        <begin position="437"/>
        <end position="446"/>
    </location>
</feature>
<feature type="region of interest" description="Disordered" evidence="1">
    <location>
        <begin position="376"/>
        <end position="396"/>
    </location>
</feature>
<evidence type="ECO:0000313" key="2">
    <source>
        <dbReference type="EMBL" id="KAK9411788.1"/>
    </source>
</evidence>
<name>A0AAW1CBW7_CROAD</name>
<feature type="region of interest" description="Disordered" evidence="1">
    <location>
        <begin position="418"/>
        <end position="446"/>
    </location>
</feature>
<feature type="compositionally biased region" description="Basic residues" evidence="1">
    <location>
        <begin position="67"/>
        <end position="86"/>
    </location>
</feature>